<dbReference type="RefSeq" id="WP_137091754.1">
    <property type="nucleotide sequence ID" value="NZ_CP028923.1"/>
</dbReference>
<dbReference type="AlphaFoldDB" id="A0A4D7JJL7"/>
<evidence type="ECO:0000313" key="2">
    <source>
        <dbReference type="Proteomes" id="UP000298616"/>
    </source>
</evidence>
<sequence>MELNSKMYYPVNSRGSGGTQIFLFKMYENESIIFYSGYETIDELSEGGKTVVHVHIKTEEKSEKIIINFSKDHQKIPKKLARNLNNCSQLYDEIETGKYQKSVSDFIKLLDFYDENCIIN</sequence>
<name>A0A4D7JJL7_9BACT</name>
<proteinExistence type="predicted"/>
<keyword evidence="2" id="KW-1185">Reference proteome</keyword>
<dbReference type="KEGG" id="fpf:DCC35_16125"/>
<reference evidence="1 2" key="1">
    <citation type="submission" date="2018-04" db="EMBL/GenBank/DDBJ databases">
        <title>Complete genome uncultured novel isolate.</title>
        <authorList>
            <person name="Merlino G."/>
        </authorList>
    </citation>
    <scope>NUCLEOTIDE SEQUENCE [LARGE SCALE GENOMIC DNA]</scope>
    <source>
        <strain evidence="2">R1DC9</strain>
    </source>
</reference>
<evidence type="ECO:0000313" key="1">
    <source>
        <dbReference type="EMBL" id="QCK16159.1"/>
    </source>
</evidence>
<organism evidence="1 2">
    <name type="scientific">Mangrovivirga cuniculi</name>
    <dbReference type="NCBI Taxonomy" id="2715131"/>
    <lineage>
        <taxon>Bacteria</taxon>
        <taxon>Pseudomonadati</taxon>
        <taxon>Bacteroidota</taxon>
        <taxon>Cytophagia</taxon>
        <taxon>Cytophagales</taxon>
        <taxon>Mangrovivirgaceae</taxon>
        <taxon>Mangrovivirga</taxon>
    </lineage>
</organism>
<dbReference type="Proteomes" id="UP000298616">
    <property type="component" value="Chromosome"/>
</dbReference>
<accession>A0A4D7JJL7</accession>
<dbReference type="EMBL" id="CP028923">
    <property type="protein sequence ID" value="QCK16159.1"/>
    <property type="molecule type" value="Genomic_DNA"/>
</dbReference>
<protein>
    <submittedName>
        <fullName evidence="1">Uncharacterized protein</fullName>
    </submittedName>
</protein>
<gene>
    <name evidence="1" type="ORF">DCC35_16125</name>
</gene>